<keyword evidence="1" id="KW-0805">Transcription regulation</keyword>
<dbReference type="GO" id="GO:0006355">
    <property type="term" value="P:regulation of DNA-templated transcription"/>
    <property type="evidence" value="ECO:0007669"/>
    <property type="project" value="InterPro"/>
</dbReference>
<evidence type="ECO:0000313" key="7">
    <source>
        <dbReference type="Proteomes" id="UP000199072"/>
    </source>
</evidence>
<organism evidence="6 7">
    <name type="scientific">Mucilaginibacter pineti</name>
    <dbReference type="NCBI Taxonomy" id="1391627"/>
    <lineage>
        <taxon>Bacteria</taxon>
        <taxon>Pseudomonadati</taxon>
        <taxon>Bacteroidota</taxon>
        <taxon>Sphingobacteriia</taxon>
        <taxon>Sphingobacteriales</taxon>
        <taxon>Sphingobacteriaceae</taxon>
        <taxon>Mucilaginibacter</taxon>
    </lineage>
</organism>
<dbReference type="InterPro" id="IPR000792">
    <property type="entry name" value="Tscrpt_reg_LuxR_C"/>
</dbReference>
<name>A0A1G6T2W8_9SPHI</name>
<dbReference type="PROSITE" id="PS50112">
    <property type="entry name" value="PAS"/>
    <property type="match status" value="1"/>
</dbReference>
<evidence type="ECO:0000256" key="3">
    <source>
        <dbReference type="ARBA" id="ARBA00023163"/>
    </source>
</evidence>
<evidence type="ECO:0000313" key="6">
    <source>
        <dbReference type="EMBL" id="SDD22886.1"/>
    </source>
</evidence>
<proteinExistence type="predicted"/>
<dbReference type="PANTHER" id="PTHR44688:SF16">
    <property type="entry name" value="DNA-BINDING TRANSCRIPTIONAL ACTIVATOR DEVR_DOSR"/>
    <property type="match status" value="1"/>
</dbReference>
<keyword evidence="2" id="KW-0238">DNA-binding</keyword>
<dbReference type="STRING" id="1391627.SAMN05216464_101140"/>
<dbReference type="OrthoDB" id="965844at2"/>
<dbReference type="SUPFAM" id="SSF55785">
    <property type="entry name" value="PYP-like sensor domain (PAS domain)"/>
    <property type="match status" value="1"/>
</dbReference>
<feature type="domain" description="HTH luxR-type" evidence="4">
    <location>
        <begin position="155"/>
        <end position="220"/>
    </location>
</feature>
<dbReference type="EMBL" id="FNAI01000001">
    <property type="protein sequence ID" value="SDD22886.1"/>
    <property type="molecule type" value="Genomic_DNA"/>
</dbReference>
<accession>A0A1G6T2W8</accession>
<dbReference type="RefSeq" id="WP_091142537.1">
    <property type="nucleotide sequence ID" value="NZ_FNAI01000001.1"/>
</dbReference>
<dbReference type="InterPro" id="IPR035965">
    <property type="entry name" value="PAS-like_dom_sf"/>
</dbReference>
<feature type="domain" description="PAS" evidence="5">
    <location>
        <begin position="10"/>
        <end position="84"/>
    </location>
</feature>
<dbReference type="GO" id="GO:0003677">
    <property type="term" value="F:DNA binding"/>
    <property type="evidence" value="ECO:0007669"/>
    <property type="project" value="UniProtKB-KW"/>
</dbReference>
<keyword evidence="3" id="KW-0804">Transcription</keyword>
<dbReference type="Gene3D" id="3.30.450.20">
    <property type="entry name" value="PAS domain"/>
    <property type="match status" value="1"/>
</dbReference>
<dbReference type="SUPFAM" id="SSF46894">
    <property type="entry name" value="C-terminal effector domain of the bipartite response regulators"/>
    <property type="match status" value="1"/>
</dbReference>
<reference evidence="6 7" key="1">
    <citation type="submission" date="2016-10" db="EMBL/GenBank/DDBJ databases">
        <authorList>
            <person name="de Groot N.N."/>
        </authorList>
    </citation>
    <scope>NUCLEOTIDE SEQUENCE [LARGE SCALE GENOMIC DNA]</scope>
    <source>
        <strain evidence="6 7">47C3B</strain>
    </source>
</reference>
<sequence>MYLNDSVTSKINEFARFAEQMPGVVIIHHISDFSVVYMTANGLKLLGVTLQELIDMKTEYYPRFFNMEDMEDFLPKMRVLLDNNQPEESFSYFQQVKYAGKSDWTWHISAVRIFMWDDEGKPLLTITTAYPIDRMKHIGAKAERLLQENNFLKKNIKAFSTLSKREKDILKQVALGKTSIEIADALFISVETAQTHRRNIRNKLEISSAIDFAAYARAFDLI</sequence>
<dbReference type="Gene3D" id="1.10.10.10">
    <property type="entry name" value="Winged helix-like DNA-binding domain superfamily/Winged helix DNA-binding domain"/>
    <property type="match status" value="1"/>
</dbReference>
<dbReference type="PANTHER" id="PTHR44688">
    <property type="entry name" value="DNA-BINDING TRANSCRIPTIONAL ACTIVATOR DEVR_DOSR"/>
    <property type="match status" value="1"/>
</dbReference>
<dbReference type="CDD" id="cd06170">
    <property type="entry name" value="LuxR_C_like"/>
    <property type="match status" value="1"/>
</dbReference>
<dbReference type="AlphaFoldDB" id="A0A1G6T2W8"/>
<evidence type="ECO:0000256" key="1">
    <source>
        <dbReference type="ARBA" id="ARBA00023015"/>
    </source>
</evidence>
<dbReference type="InterPro" id="IPR016032">
    <property type="entry name" value="Sig_transdc_resp-reg_C-effctor"/>
</dbReference>
<dbReference type="Proteomes" id="UP000199072">
    <property type="component" value="Unassembled WGS sequence"/>
</dbReference>
<evidence type="ECO:0000259" key="4">
    <source>
        <dbReference type="PROSITE" id="PS50043"/>
    </source>
</evidence>
<dbReference type="Pfam" id="PF00196">
    <property type="entry name" value="GerE"/>
    <property type="match status" value="1"/>
</dbReference>
<dbReference type="InterPro" id="IPR000014">
    <property type="entry name" value="PAS"/>
</dbReference>
<dbReference type="PROSITE" id="PS50043">
    <property type="entry name" value="HTH_LUXR_2"/>
    <property type="match status" value="1"/>
</dbReference>
<dbReference type="InterPro" id="IPR036388">
    <property type="entry name" value="WH-like_DNA-bd_sf"/>
</dbReference>
<dbReference type="PRINTS" id="PR00038">
    <property type="entry name" value="HTHLUXR"/>
</dbReference>
<gene>
    <name evidence="6" type="ORF">SAMN05216464_101140</name>
</gene>
<evidence type="ECO:0000256" key="2">
    <source>
        <dbReference type="ARBA" id="ARBA00023125"/>
    </source>
</evidence>
<keyword evidence="7" id="KW-1185">Reference proteome</keyword>
<dbReference type="SMART" id="SM00421">
    <property type="entry name" value="HTH_LUXR"/>
    <property type="match status" value="1"/>
</dbReference>
<protein>
    <submittedName>
        <fullName evidence="6">Regulatory protein, luxR family</fullName>
    </submittedName>
</protein>
<evidence type="ECO:0000259" key="5">
    <source>
        <dbReference type="PROSITE" id="PS50112"/>
    </source>
</evidence>